<dbReference type="InterPro" id="IPR008991">
    <property type="entry name" value="Translation_prot_SH3-like_sf"/>
</dbReference>
<dbReference type="Pfam" id="PF17136">
    <property type="entry name" value="ribosomal_L24"/>
    <property type="match status" value="1"/>
</dbReference>
<gene>
    <name evidence="5 8" type="primary">rplX</name>
    <name evidence="8" type="ORF">Lmac_1225</name>
</gene>
<evidence type="ECO:0000256" key="3">
    <source>
        <dbReference type="ARBA" id="ARBA00023274"/>
    </source>
</evidence>
<dbReference type="SUPFAM" id="SSF50104">
    <property type="entry name" value="Translation proteins SH3-like domain"/>
    <property type="match status" value="1"/>
</dbReference>
<dbReference type="GO" id="GO:1990904">
    <property type="term" value="C:ribonucleoprotein complex"/>
    <property type="evidence" value="ECO:0007669"/>
    <property type="project" value="UniProtKB-KW"/>
</dbReference>
<keyword evidence="2 5" id="KW-0689">Ribosomal protein</keyword>
<keyword evidence="9" id="KW-1185">Reference proteome</keyword>
<comment type="function">
    <text evidence="5">One of two assembly initiator proteins, it binds directly to the 5'-end of the 23S rRNA, where it nucleates assembly of the 50S subunit.</text>
</comment>
<evidence type="ECO:0000256" key="5">
    <source>
        <dbReference type="HAMAP-Rule" id="MF_01326"/>
    </source>
</evidence>
<dbReference type="RefSeq" id="WP_058452013.1">
    <property type="nucleotide sequence ID" value="NZ_CAAAIB010000009.1"/>
</dbReference>
<dbReference type="CDD" id="cd06089">
    <property type="entry name" value="KOW_RPL26"/>
    <property type="match status" value="1"/>
</dbReference>
<accession>A0A0W0W3U7</accession>
<evidence type="ECO:0000313" key="8">
    <source>
        <dbReference type="EMBL" id="KTD26977.1"/>
    </source>
</evidence>
<evidence type="ECO:0000256" key="6">
    <source>
        <dbReference type="RuleBase" id="RU003477"/>
    </source>
</evidence>
<evidence type="ECO:0000313" key="9">
    <source>
        <dbReference type="Proteomes" id="UP000054908"/>
    </source>
</evidence>
<evidence type="ECO:0000256" key="2">
    <source>
        <dbReference type="ARBA" id="ARBA00022980"/>
    </source>
</evidence>
<dbReference type="InterPro" id="IPR041988">
    <property type="entry name" value="Ribosomal_uL24_KOW"/>
</dbReference>
<dbReference type="Pfam" id="PF00467">
    <property type="entry name" value="KOW"/>
    <property type="match status" value="1"/>
</dbReference>
<dbReference type="GO" id="GO:0003735">
    <property type="term" value="F:structural constituent of ribosome"/>
    <property type="evidence" value="ECO:0007669"/>
    <property type="project" value="InterPro"/>
</dbReference>
<feature type="domain" description="KOW" evidence="7">
    <location>
        <begin position="3"/>
        <end position="30"/>
    </location>
</feature>
<dbReference type="PROSITE" id="PS01108">
    <property type="entry name" value="RIBOSOMAL_L24"/>
    <property type="match status" value="1"/>
</dbReference>
<dbReference type="Proteomes" id="UP000054908">
    <property type="component" value="Unassembled WGS sequence"/>
</dbReference>
<dbReference type="GO" id="GO:0006412">
    <property type="term" value="P:translation"/>
    <property type="evidence" value="ECO:0007669"/>
    <property type="project" value="UniProtKB-UniRule"/>
</dbReference>
<proteinExistence type="inferred from homology"/>
<dbReference type="InterPro" id="IPR005825">
    <property type="entry name" value="Ribosomal_uL24_CS"/>
</dbReference>
<dbReference type="PATRIC" id="fig|466.6.peg.1300"/>
<dbReference type="SMART" id="SM00739">
    <property type="entry name" value="KOW"/>
    <property type="match status" value="1"/>
</dbReference>
<keyword evidence="5" id="KW-0694">RNA-binding</keyword>
<dbReference type="EMBL" id="LNYL01000033">
    <property type="protein sequence ID" value="KTD26977.1"/>
    <property type="molecule type" value="Genomic_DNA"/>
</dbReference>
<dbReference type="InterPro" id="IPR014722">
    <property type="entry name" value="Rib_uL2_dom2"/>
</dbReference>
<comment type="subunit">
    <text evidence="5">Part of the 50S ribosomal subunit.</text>
</comment>
<dbReference type="Gene3D" id="2.30.30.30">
    <property type="match status" value="1"/>
</dbReference>
<comment type="caution">
    <text evidence="8">The sequence shown here is derived from an EMBL/GenBank/DDBJ whole genome shotgun (WGS) entry which is preliminary data.</text>
</comment>
<comment type="function">
    <text evidence="5">One of the proteins that surrounds the polypeptide exit tunnel on the outside of the subunit.</text>
</comment>
<dbReference type="OrthoDB" id="9807419at2"/>
<evidence type="ECO:0000256" key="4">
    <source>
        <dbReference type="ARBA" id="ARBA00035206"/>
    </source>
</evidence>
<reference evidence="8 9" key="1">
    <citation type="submission" date="2015-11" db="EMBL/GenBank/DDBJ databases">
        <title>Genomic analysis of 38 Legionella species identifies large and diverse effector repertoires.</title>
        <authorList>
            <person name="Burstein D."/>
            <person name="Amaro F."/>
            <person name="Zusman T."/>
            <person name="Lifshitz Z."/>
            <person name="Cohen O."/>
            <person name="Gilbert J.A."/>
            <person name="Pupko T."/>
            <person name="Shuman H.A."/>
            <person name="Segal G."/>
        </authorList>
    </citation>
    <scope>NUCLEOTIDE SEQUENCE [LARGE SCALE GENOMIC DNA]</scope>
    <source>
        <strain evidence="8 9">PX-1-G2-E2</strain>
    </source>
</reference>
<sequence length="108" mass="11981">MKRIRSGDTVVVIAGKSKGHIGKVSRVLGEKLVVEGANLIKKHVKPNPQLEQRGGIITREAPLDASNVAIYNPVSKKADKVGFKYLEKDGKKHKVRYFKSNNEVIDFV</sequence>
<protein>
    <recommendedName>
        <fullName evidence="4 5">Large ribosomal subunit protein uL24</fullName>
    </recommendedName>
</protein>
<dbReference type="NCBIfam" id="TIGR01079">
    <property type="entry name" value="rplX_bact"/>
    <property type="match status" value="1"/>
</dbReference>
<organism evidence="8 9">
    <name type="scientific">Legionella maceachernii</name>
    <dbReference type="NCBI Taxonomy" id="466"/>
    <lineage>
        <taxon>Bacteria</taxon>
        <taxon>Pseudomonadati</taxon>
        <taxon>Pseudomonadota</taxon>
        <taxon>Gammaproteobacteria</taxon>
        <taxon>Legionellales</taxon>
        <taxon>Legionellaceae</taxon>
        <taxon>Legionella</taxon>
    </lineage>
</organism>
<comment type="similarity">
    <text evidence="1 5 6">Belongs to the universal ribosomal protein uL24 family.</text>
</comment>
<dbReference type="STRING" id="466.Lmac_1225"/>
<evidence type="ECO:0000256" key="1">
    <source>
        <dbReference type="ARBA" id="ARBA00010618"/>
    </source>
</evidence>
<dbReference type="GO" id="GO:0019843">
    <property type="term" value="F:rRNA binding"/>
    <property type="evidence" value="ECO:0007669"/>
    <property type="project" value="UniProtKB-UniRule"/>
</dbReference>
<dbReference type="InterPro" id="IPR005824">
    <property type="entry name" value="KOW"/>
</dbReference>
<evidence type="ECO:0000259" key="7">
    <source>
        <dbReference type="SMART" id="SM00739"/>
    </source>
</evidence>
<keyword evidence="5" id="KW-0699">rRNA-binding</keyword>
<dbReference type="GO" id="GO:0005840">
    <property type="term" value="C:ribosome"/>
    <property type="evidence" value="ECO:0007669"/>
    <property type="project" value="UniProtKB-KW"/>
</dbReference>
<dbReference type="HAMAP" id="MF_01326_B">
    <property type="entry name" value="Ribosomal_uL24_B"/>
    <property type="match status" value="1"/>
</dbReference>
<keyword evidence="3 5" id="KW-0687">Ribonucleoprotein</keyword>
<dbReference type="InterPro" id="IPR057264">
    <property type="entry name" value="Ribosomal_uL24_C"/>
</dbReference>
<name>A0A0W0W3U7_9GAMM</name>
<dbReference type="InterPro" id="IPR003256">
    <property type="entry name" value="Ribosomal_uL24"/>
</dbReference>
<dbReference type="PANTHER" id="PTHR12903">
    <property type="entry name" value="MITOCHONDRIAL RIBOSOMAL PROTEIN L24"/>
    <property type="match status" value="1"/>
</dbReference>
<dbReference type="AlphaFoldDB" id="A0A0W0W3U7"/>